<evidence type="ECO:0000313" key="2">
    <source>
        <dbReference type="EMBL" id="WYJ77761.1"/>
    </source>
</evidence>
<dbReference type="PANTHER" id="PTHR13355">
    <property type="entry name" value="GLUCOSAMINE 6-PHOSPHATE N-ACETYLTRANSFERASE"/>
    <property type="match status" value="1"/>
</dbReference>
<organism evidence="2 3">
    <name type="scientific">Candidatus Enterococcus lowellii</name>
    <dbReference type="NCBI Taxonomy" id="2230877"/>
    <lineage>
        <taxon>Bacteria</taxon>
        <taxon>Bacillati</taxon>
        <taxon>Bacillota</taxon>
        <taxon>Bacilli</taxon>
        <taxon>Lactobacillales</taxon>
        <taxon>Enterococcaceae</taxon>
        <taxon>Enterococcus</taxon>
    </lineage>
</organism>
<feature type="domain" description="N-acetyltransferase" evidence="1">
    <location>
        <begin position="4"/>
        <end position="144"/>
    </location>
</feature>
<gene>
    <name evidence="2" type="ORF">DOK78_002399</name>
</gene>
<dbReference type="PROSITE" id="PS51186">
    <property type="entry name" value="GNAT"/>
    <property type="match status" value="1"/>
</dbReference>
<keyword evidence="3" id="KW-1185">Reference proteome</keyword>
<dbReference type="Proteomes" id="UP000664701">
    <property type="component" value="Chromosome"/>
</dbReference>
<reference evidence="2 3" key="1">
    <citation type="submission" date="2021-03" db="EMBL/GenBank/DDBJ databases">
        <authorList>
            <person name="Gilmore M.S."/>
            <person name="Schwartzman J."/>
            <person name="Van Tyne D."/>
            <person name="Martin M."/>
            <person name="Earl A.M."/>
            <person name="Manson A.L."/>
            <person name="Straub T."/>
            <person name="Salamzade R."/>
            <person name="Saavedra J."/>
            <person name="Lebreton F."/>
            <person name="Prichula J."/>
            <person name="Schaufler K."/>
            <person name="Gaca A."/>
            <person name="Sgardioli B."/>
            <person name="Wagenaar J."/>
            <person name="Strong T."/>
        </authorList>
    </citation>
    <scope>NUCLEOTIDE SEQUENCE [LARGE SCALE GENOMIC DNA]</scope>
    <source>
        <strain evidence="2 3">DIV2402</strain>
    </source>
</reference>
<evidence type="ECO:0000259" key="1">
    <source>
        <dbReference type="PROSITE" id="PS51186"/>
    </source>
</evidence>
<dbReference type="RefSeq" id="WP_207940136.1">
    <property type="nucleotide sequence ID" value="NZ_CP147251.1"/>
</dbReference>
<dbReference type="EMBL" id="CP147251">
    <property type="protein sequence ID" value="WYJ77761.1"/>
    <property type="molecule type" value="Genomic_DNA"/>
</dbReference>
<sequence length="144" mass="16491">MLVAHTRDTMSDIYLDALKIRNQVFVVEQNVPLDLEIDQYEALTVHFVLYDENRLPMATVRLLPMEDQKIKVQRMAVLNEHRQKGLGKIIMQAAETFAKEQGYHSLILGAQLTAVPFYERVGYQAEGDVFLDAGIEHVTMTKEI</sequence>
<dbReference type="Gene3D" id="3.40.630.30">
    <property type="match status" value="1"/>
</dbReference>
<proteinExistence type="predicted"/>
<dbReference type="SUPFAM" id="SSF55729">
    <property type="entry name" value="Acyl-CoA N-acyltransferases (Nat)"/>
    <property type="match status" value="1"/>
</dbReference>
<accession>A0ABZ2SPQ1</accession>
<dbReference type="InterPro" id="IPR039143">
    <property type="entry name" value="GNPNAT1-like"/>
</dbReference>
<reference evidence="2 3" key="2">
    <citation type="submission" date="2024-03" db="EMBL/GenBank/DDBJ databases">
        <title>The Genome Sequence of Enterococcus sp. DIV2402.</title>
        <authorList>
            <consortium name="The Broad Institute Genomics Platform"/>
            <consortium name="The Broad Institute Microbial Omics Core"/>
            <consortium name="The Broad Institute Genomic Center for Infectious Diseases"/>
            <person name="Earl A."/>
            <person name="Manson A."/>
            <person name="Gilmore M."/>
            <person name="Schwartman J."/>
            <person name="Shea T."/>
            <person name="Abouelleil A."/>
            <person name="Cao P."/>
            <person name="Chapman S."/>
            <person name="Cusick C."/>
            <person name="Young S."/>
            <person name="Neafsey D."/>
            <person name="Nusbaum C."/>
            <person name="Birren B."/>
        </authorList>
    </citation>
    <scope>NUCLEOTIDE SEQUENCE [LARGE SCALE GENOMIC DNA]</scope>
    <source>
        <strain evidence="2 3">DIV2402</strain>
    </source>
</reference>
<dbReference type="InterPro" id="IPR016181">
    <property type="entry name" value="Acyl_CoA_acyltransferase"/>
</dbReference>
<protein>
    <recommendedName>
        <fullName evidence="1">N-acetyltransferase domain-containing protein</fullName>
    </recommendedName>
</protein>
<dbReference type="PANTHER" id="PTHR13355:SF11">
    <property type="entry name" value="GLUCOSAMINE 6-PHOSPHATE N-ACETYLTRANSFERASE"/>
    <property type="match status" value="1"/>
</dbReference>
<name>A0ABZ2SPQ1_9ENTE</name>
<dbReference type="InterPro" id="IPR000182">
    <property type="entry name" value="GNAT_dom"/>
</dbReference>
<dbReference type="Pfam" id="PF13673">
    <property type="entry name" value="Acetyltransf_10"/>
    <property type="match status" value="1"/>
</dbReference>
<dbReference type="CDD" id="cd04301">
    <property type="entry name" value="NAT_SF"/>
    <property type="match status" value="1"/>
</dbReference>
<evidence type="ECO:0000313" key="3">
    <source>
        <dbReference type="Proteomes" id="UP000664701"/>
    </source>
</evidence>